<dbReference type="Gene3D" id="3.30.360.10">
    <property type="entry name" value="Dihydrodipicolinate Reductase, domain 2"/>
    <property type="match status" value="1"/>
</dbReference>
<organism evidence="3 4">
    <name type="scientific">Smittium simulii</name>
    <dbReference type="NCBI Taxonomy" id="133385"/>
    <lineage>
        <taxon>Eukaryota</taxon>
        <taxon>Fungi</taxon>
        <taxon>Fungi incertae sedis</taxon>
        <taxon>Zoopagomycota</taxon>
        <taxon>Kickxellomycotina</taxon>
        <taxon>Harpellomycetes</taxon>
        <taxon>Harpellales</taxon>
        <taxon>Legeriomycetaceae</taxon>
        <taxon>Smittium</taxon>
    </lineage>
</organism>
<dbReference type="Pfam" id="PF02894">
    <property type="entry name" value="GFO_IDH_MocA_C"/>
    <property type="match status" value="1"/>
</dbReference>
<dbReference type="SUPFAM" id="SSF51735">
    <property type="entry name" value="NAD(P)-binding Rossmann-fold domains"/>
    <property type="match status" value="1"/>
</dbReference>
<comment type="caution">
    <text evidence="3">The sequence shown here is derived from an EMBL/GenBank/DDBJ whole genome shotgun (WGS) entry which is preliminary data.</text>
</comment>
<proteinExistence type="predicted"/>
<name>A0A2T9YRD3_9FUNG</name>
<dbReference type="InterPro" id="IPR051450">
    <property type="entry name" value="Gfo/Idh/MocA_Oxidoreductases"/>
</dbReference>
<evidence type="ECO:0000313" key="3">
    <source>
        <dbReference type="EMBL" id="PVU94887.1"/>
    </source>
</evidence>
<dbReference type="OrthoDB" id="2129491at2759"/>
<sequence>MEKCPVTVIIIGAGIRGNIYASYSQLCPDKMKVVGVVDTNAQKRDVIAKIYNIPSQFEFSSVDDLIKAGKLADAVVISTLDQTHSEITVKMANEKYNILLEKPMAVSVEDCKAIHEAAIKNNIILSVCHVMRYTPNYSEVMRIVESGMLGEIYSVQHLEAIGNTHFAHSFVRGNWRKQEETSFSLMTKSIHDIDLINWFMQGSKCTKVSSFGSLSHFKKDKKPIDAGDALRCVDCAFESECAYSAKKIYLDPARQGNTGWPLNAITQVVDIENIGNAITRGPYGRCVYECDNDVCDNQVVNFEFEGGKTASFTMIAFTEDLCVRKTKIYGSKGELHSDGDHQVKFFDFKTRETTIIYPHELEQYNMYSGMNNHGGGDYGVISSFIDSLILQTPKLNKSDSLESLTSHILTFAAEKSRLTGSIVCPRDI</sequence>
<dbReference type="Gene3D" id="3.40.50.720">
    <property type="entry name" value="NAD(P)-binding Rossmann-like Domain"/>
    <property type="match status" value="1"/>
</dbReference>
<dbReference type="STRING" id="133385.A0A2T9YRD3"/>
<reference evidence="3 4" key="1">
    <citation type="journal article" date="2018" name="MBio">
        <title>Comparative Genomics Reveals the Core Gene Toolbox for the Fungus-Insect Symbiosis.</title>
        <authorList>
            <person name="Wang Y."/>
            <person name="Stata M."/>
            <person name="Wang W."/>
            <person name="Stajich J.E."/>
            <person name="White M.M."/>
            <person name="Moncalvo J.M."/>
        </authorList>
    </citation>
    <scope>NUCLEOTIDE SEQUENCE [LARGE SCALE GENOMIC DNA]</scope>
    <source>
        <strain evidence="3 4">SWE-8-4</strain>
    </source>
</reference>
<dbReference type="InterPro" id="IPR000683">
    <property type="entry name" value="Gfo/Idh/MocA-like_OxRdtase_N"/>
</dbReference>
<dbReference type="GO" id="GO:0000166">
    <property type="term" value="F:nucleotide binding"/>
    <property type="evidence" value="ECO:0007669"/>
    <property type="project" value="InterPro"/>
</dbReference>
<dbReference type="AlphaFoldDB" id="A0A2T9YRD3"/>
<evidence type="ECO:0000259" key="2">
    <source>
        <dbReference type="Pfam" id="PF02894"/>
    </source>
</evidence>
<dbReference type="PANTHER" id="PTHR43377">
    <property type="entry name" value="BILIVERDIN REDUCTASE A"/>
    <property type="match status" value="1"/>
</dbReference>
<evidence type="ECO:0000259" key="1">
    <source>
        <dbReference type="Pfam" id="PF01408"/>
    </source>
</evidence>
<accession>A0A2T9YRD3</accession>
<dbReference type="InterPro" id="IPR036291">
    <property type="entry name" value="NAD(P)-bd_dom_sf"/>
</dbReference>
<dbReference type="SUPFAM" id="SSF55347">
    <property type="entry name" value="Glyceraldehyde-3-phosphate dehydrogenase-like, C-terminal domain"/>
    <property type="match status" value="1"/>
</dbReference>
<dbReference type="Proteomes" id="UP000245383">
    <property type="component" value="Unassembled WGS sequence"/>
</dbReference>
<keyword evidence="4" id="KW-1185">Reference proteome</keyword>
<dbReference type="EMBL" id="MBFR01000071">
    <property type="protein sequence ID" value="PVU94887.1"/>
    <property type="molecule type" value="Genomic_DNA"/>
</dbReference>
<gene>
    <name evidence="3" type="ORF">BB561_002203</name>
</gene>
<evidence type="ECO:0008006" key="5">
    <source>
        <dbReference type="Google" id="ProtNLM"/>
    </source>
</evidence>
<dbReference type="Pfam" id="PF01408">
    <property type="entry name" value="GFO_IDH_MocA"/>
    <property type="match status" value="1"/>
</dbReference>
<dbReference type="InterPro" id="IPR004104">
    <property type="entry name" value="Gfo/Idh/MocA-like_OxRdtase_C"/>
</dbReference>
<dbReference type="PANTHER" id="PTHR43377:SF2">
    <property type="entry name" value="BINDING ROSSMANN FOLD OXIDOREDUCTASE, PUTATIVE (AFU_ORTHOLOGUE AFUA_4G00560)-RELATED"/>
    <property type="match status" value="1"/>
</dbReference>
<protein>
    <recommendedName>
        <fullName evidence="5">Gfo/Idh/MocA-like oxidoreductase N-terminal domain-containing protein</fullName>
    </recommendedName>
</protein>
<evidence type="ECO:0000313" key="4">
    <source>
        <dbReference type="Proteomes" id="UP000245383"/>
    </source>
</evidence>
<feature type="domain" description="Gfo/Idh/MocA-like oxidoreductase N-terminal" evidence="1">
    <location>
        <begin position="7"/>
        <end position="128"/>
    </location>
</feature>
<feature type="domain" description="Gfo/Idh/MocA-like oxidoreductase C-terminal" evidence="2">
    <location>
        <begin position="144"/>
        <end position="387"/>
    </location>
</feature>